<evidence type="ECO:0000313" key="2">
    <source>
        <dbReference type="EMBL" id="MBE1610901.1"/>
    </source>
</evidence>
<feature type="region of interest" description="Disordered" evidence="1">
    <location>
        <begin position="145"/>
        <end position="205"/>
    </location>
</feature>
<sequence length="205" mass="22022">MPEVDLADDTFVVAPAEELAARLAGLAFWRTCWPAIELSPYHDRGAEGMRWYAGGALSGTAELWLEPYRDGTVVHVFLRADPARGTSPPRRLARLRRDYAVSLKTALFALKDEMESGRAVGTSRIPIPARPSTRGPDELHIPAATGAEAPAEVHTEVTTEVRIDERPDAAGAAPDTGRAAKTAQVAEAGQDRDSAATRRSATRPA</sequence>
<dbReference type="Proteomes" id="UP000638648">
    <property type="component" value="Unassembled WGS sequence"/>
</dbReference>
<accession>A0A927N237</accession>
<evidence type="ECO:0008006" key="4">
    <source>
        <dbReference type="Google" id="ProtNLM"/>
    </source>
</evidence>
<feature type="compositionally biased region" description="Low complexity" evidence="1">
    <location>
        <begin position="169"/>
        <end position="180"/>
    </location>
</feature>
<proteinExistence type="predicted"/>
<evidence type="ECO:0000313" key="3">
    <source>
        <dbReference type="Proteomes" id="UP000638648"/>
    </source>
</evidence>
<reference evidence="2" key="1">
    <citation type="submission" date="2020-10" db="EMBL/GenBank/DDBJ databases">
        <title>Sequencing the genomes of 1000 actinobacteria strains.</title>
        <authorList>
            <person name="Klenk H.-P."/>
        </authorList>
    </citation>
    <scope>NUCLEOTIDE SEQUENCE</scope>
    <source>
        <strain evidence="2">DSM 45354</strain>
    </source>
</reference>
<organism evidence="2 3">
    <name type="scientific">Actinopolymorpha pittospori</name>
    <dbReference type="NCBI Taxonomy" id="648752"/>
    <lineage>
        <taxon>Bacteria</taxon>
        <taxon>Bacillati</taxon>
        <taxon>Actinomycetota</taxon>
        <taxon>Actinomycetes</taxon>
        <taxon>Propionibacteriales</taxon>
        <taxon>Actinopolymorphaceae</taxon>
        <taxon>Actinopolymorpha</taxon>
    </lineage>
</organism>
<name>A0A927N237_9ACTN</name>
<evidence type="ECO:0000256" key="1">
    <source>
        <dbReference type="SAM" id="MobiDB-lite"/>
    </source>
</evidence>
<feature type="compositionally biased region" description="Basic and acidic residues" evidence="1">
    <location>
        <begin position="151"/>
        <end position="168"/>
    </location>
</feature>
<comment type="caution">
    <text evidence="2">The sequence shown here is derived from an EMBL/GenBank/DDBJ whole genome shotgun (WGS) entry which is preliminary data.</text>
</comment>
<dbReference type="AlphaFoldDB" id="A0A927N237"/>
<gene>
    <name evidence="2" type="ORF">HEB94_007749</name>
</gene>
<dbReference type="RefSeq" id="WP_192754199.1">
    <property type="nucleotide sequence ID" value="NZ_BAABJL010000225.1"/>
</dbReference>
<dbReference type="EMBL" id="JADBEM010000001">
    <property type="protein sequence ID" value="MBE1610901.1"/>
    <property type="molecule type" value="Genomic_DNA"/>
</dbReference>
<feature type="region of interest" description="Disordered" evidence="1">
    <location>
        <begin position="120"/>
        <end position="139"/>
    </location>
</feature>
<protein>
    <recommendedName>
        <fullName evidence="4">Polyketide cyclase / dehydrase and lipid transport</fullName>
    </recommendedName>
</protein>
<keyword evidence="3" id="KW-1185">Reference proteome</keyword>